<protein>
    <submittedName>
        <fullName evidence="1">Uncharacterized protein</fullName>
    </submittedName>
</protein>
<organism evidence="1 2">
    <name type="scientific">Aphanomyces astaci</name>
    <name type="common">Crayfish plague agent</name>
    <dbReference type="NCBI Taxonomy" id="112090"/>
    <lineage>
        <taxon>Eukaryota</taxon>
        <taxon>Sar</taxon>
        <taxon>Stramenopiles</taxon>
        <taxon>Oomycota</taxon>
        <taxon>Saprolegniomycetes</taxon>
        <taxon>Saprolegniales</taxon>
        <taxon>Verrucalvaceae</taxon>
        <taxon>Aphanomyces</taxon>
    </lineage>
</organism>
<dbReference type="Proteomes" id="UP000275652">
    <property type="component" value="Unassembled WGS sequence"/>
</dbReference>
<evidence type="ECO:0000313" key="1">
    <source>
        <dbReference type="EMBL" id="RLO13329.1"/>
    </source>
</evidence>
<reference evidence="1 2" key="1">
    <citation type="journal article" date="2018" name="J. Invertebr. Pathol.">
        <title>New genotyping method for the causative agent of crayfish plague (Aphanomyces astaci) based on whole genome data.</title>
        <authorList>
            <person name="Minardi D."/>
            <person name="Studholme D.J."/>
            <person name="van der Giezen M."/>
            <person name="Pretto T."/>
            <person name="Oidtmann B."/>
        </authorList>
    </citation>
    <scope>NUCLEOTIDE SEQUENCE [LARGE SCALE GENOMIC DNA]</scope>
    <source>
        <strain evidence="1 2">KB13</strain>
    </source>
</reference>
<proteinExistence type="predicted"/>
<gene>
    <name evidence="1" type="ORF">DYB28_003000</name>
</gene>
<sequence length="67" mass="6965">MIPQRHTSTTVADARSLLVRPEMLIILRGGLSSAPSSSAAAWPSAGVLLAALTLLESSTILHPLCTL</sequence>
<dbReference type="EMBL" id="QUTI01007065">
    <property type="protein sequence ID" value="RLO13329.1"/>
    <property type="molecule type" value="Genomic_DNA"/>
</dbReference>
<accession>A0A9X8HFX1</accession>
<evidence type="ECO:0000313" key="2">
    <source>
        <dbReference type="Proteomes" id="UP000275652"/>
    </source>
</evidence>
<name>A0A9X8HFX1_APHAT</name>
<comment type="caution">
    <text evidence="1">The sequence shown here is derived from an EMBL/GenBank/DDBJ whole genome shotgun (WGS) entry which is preliminary data.</text>
</comment>
<dbReference type="AlphaFoldDB" id="A0A9X8HFX1"/>